<dbReference type="GO" id="GO:0016281">
    <property type="term" value="C:eukaryotic translation initiation factor 4F complex"/>
    <property type="evidence" value="ECO:0007669"/>
    <property type="project" value="TreeGrafter"/>
</dbReference>
<dbReference type="Pfam" id="PF01652">
    <property type="entry name" value="IF4E"/>
    <property type="match status" value="1"/>
</dbReference>
<dbReference type="GO" id="GO:0000340">
    <property type="term" value="F:RNA 7-methylguanosine cap binding"/>
    <property type="evidence" value="ECO:0007669"/>
    <property type="project" value="TreeGrafter"/>
</dbReference>
<reference evidence="1" key="1">
    <citation type="journal article" date="2020" name="Nature">
        <title>Giant virus diversity and host interactions through global metagenomics.</title>
        <authorList>
            <person name="Schulz F."/>
            <person name="Roux S."/>
            <person name="Paez-Espino D."/>
            <person name="Jungbluth S."/>
            <person name="Walsh D.A."/>
            <person name="Denef V.J."/>
            <person name="McMahon K.D."/>
            <person name="Konstantinidis K.T."/>
            <person name="Eloe-Fadrosh E.A."/>
            <person name="Kyrpides N.C."/>
            <person name="Woyke T."/>
        </authorList>
    </citation>
    <scope>NUCLEOTIDE SEQUENCE</scope>
    <source>
        <strain evidence="1">GVMAG-M-3300023174-141</strain>
    </source>
</reference>
<dbReference type="AlphaFoldDB" id="A0A6C0DDS0"/>
<organism evidence="1">
    <name type="scientific">viral metagenome</name>
    <dbReference type="NCBI Taxonomy" id="1070528"/>
    <lineage>
        <taxon>unclassified sequences</taxon>
        <taxon>metagenomes</taxon>
        <taxon>organismal metagenomes</taxon>
    </lineage>
</organism>
<evidence type="ECO:0008006" key="2">
    <source>
        <dbReference type="Google" id="ProtNLM"/>
    </source>
</evidence>
<dbReference type="EMBL" id="MN739586">
    <property type="protein sequence ID" value="QHT14551.1"/>
    <property type="molecule type" value="Genomic_DNA"/>
</dbReference>
<dbReference type="PANTHER" id="PTHR11960">
    <property type="entry name" value="EUKARYOTIC TRANSLATION INITIATION FACTOR 4E RELATED"/>
    <property type="match status" value="1"/>
</dbReference>
<dbReference type="InterPro" id="IPR023398">
    <property type="entry name" value="TIF_eIF4e-like"/>
</dbReference>
<dbReference type="SUPFAM" id="SSF55418">
    <property type="entry name" value="eIF4e-like"/>
    <property type="match status" value="1"/>
</dbReference>
<evidence type="ECO:0000313" key="1">
    <source>
        <dbReference type="EMBL" id="QHT14551.1"/>
    </source>
</evidence>
<dbReference type="Gene3D" id="3.30.760.10">
    <property type="entry name" value="RNA Cap, Translation Initiation Factor Eif4e"/>
    <property type="match status" value="1"/>
</dbReference>
<sequence>MHKFDRVQFKEINHPLSIDTPPYHHTMSQSNEELTIHSSIPTGSWTLYFHSPEETKWTLQSFINLGSMKTWGQFWSLMEVLQTETLSDGMFFMMRDPSPPLWESHHHIRGGCYSFRCQKKDAAEVCLTYIIASMLGCSTTNVDNKINGISISPKRGFNIIKLWNTDAQKFNQPSTLSTSISSLKESEIIYTPFVQKKM</sequence>
<proteinExistence type="predicted"/>
<dbReference type="InterPro" id="IPR001040">
    <property type="entry name" value="TIF_eIF_4E"/>
</dbReference>
<name>A0A6C0DDS0_9ZZZZ</name>
<protein>
    <recommendedName>
        <fullName evidence="2">Eukaryotic translation initiation factor 4E</fullName>
    </recommendedName>
</protein>
<dbReference type="GO" id="GO:0003743">
    <property type="term" value="F:translation initiation factor activity"/>
    <property type="evidence" value="ECO:0007669"/>
    <property type="project" value="InterPro"/>
</dbReference>
<accession>A0A6C0DDS0</accession>